<keyword evidence="2" id="KW-1185">Reference proteome</keyword>
<evidence type="ECO:0000313" key="1">
    <source>
        <dbReference type="EMBL" id="MCY1011754.1"/>
    </source>
</evidence>
<dbReference type="Proteomes" id="UP001150924">
    <property type="component" value="Unassembled WGS sequence"/>
</dbReference>
<comment type="caution">
    <text evidence="1">The sequence shown here is derived from an EMBL/GenBank/DDBJ whole genome shotgun (WGS) entry which is preliminary data.</text>
</comment>
<dbReference type="RefSeq" id="WP_267775063.1">
    <property type="nucleotide sequence ID" value="NZ_JAPNKE010000002.1"/>
</dbReference>
<protein>
    <submittedName>
        <fullName evidence="1">Uncharacterized protein</fullName>
    </submittedName>
</protein>
<accession>A0A9X3EY86</accession>
<proteinExistence type="predicted"/>
<dbReference type="EMBL" id="JAPNKE010000002">
    <property type="protein sequence ID" value="MCY1011754.1"/>
    <property type="molecule type" value="Genomic_DNA"/>
</dbReference>
<reference evidence="1" key="1">
    <citation type="submission" date="2022-11" db="EMBL/GenBank/DDBJ databases">
        <title>Minimal conservation of predation-associated metabolite biosynthetic gene clusters underscores biosynthetic potential of Myxococcota including descriptions for ten novel species: Archangium lansinium sp. nov., Myxococcus landrumus sp. nov., Nannocystis bai.</title>
        <authorList>
            <person name="Ahearne A."/>
            <person name="Stevens C."/>
            <person name="Phillips K."/>
        </authorList>
    </citation>
    <scope>NUCLEOTIDE SEQUENCE</scope>
    <source>
        <strain evidence="1">Na p29</strain>
    </source>
</reference>
<evidence type="ECO:0000313" key="2">
    <source>
        <dbReference type="Proteomes" id="UP001150924"/>
    </source>
</evidence>
<name>A0A9X3EY86_9BACT</name>
<sequence>MLLVVVASPVAVSSPVVASLADSLIPPSLVDVGAVMVVAASVSVPVGALAPVVVRPPVIVSPALSVRPSSPHPLSAPHSAVVQPSPRKLVIMPRKVQTPPRPGQADRRARLLAHRVGCASLDNDR</sequence>
<gene>
    <name evidence="1" type="ORF">OV079_40620</name>
</gene>
<organism evidence="1 2">
    <name type="scientific">Nannocystis pusilla</name>
    <dbReference type="NCBI Taxonomy" id="889268"/>
    <lineage>
        <taxon>Bacteria</taxon>
        <taxon>Pseudomonadati</taxon>
        <taxon>Myxococcota</taxon>
        <taxon>Polyangia</taxon>
        <taxon>Nannocystales</taxon>
        <taxon>Nannocystaceae</taxon>
        <taxon>Nannocystis</taxon>
    </lineage>
</organism>
<dbReference type="AlphaFoldDB" id="A0A9X3EY86"/>